<evidence type="ECO:0000313" key="5">
    <source>
        <dbReference type="Proteomes" id="UP000887540"/>
    </source>
</evidence>
<dbReference type="Proteomes" id="UP000887540">
    <property type="component" value="Unplaced"/>
</dbReference>
<evidence type="ECO:0000259" key="4">
    <source>
        <dbReference type="Pfam" id="PF04921"/>
    </source>
</evidence>
<evidence type="ECO:0000313" key="6">
    <source>
        <dbReference type="WBParaSite" id="ACRNAN_scaffold3534.g24016.t1"/>
    </source>
</evidence>
<dbReference type="PANTHER" id="PTHR12722:SF0">
    <property type="entry name" value="PROTEIN FAM50A"/>
    <property type="match status" value="1"/>
</dbReference>
<accession>A0A914DRC2</accession>
<evidence type="ECO:0000256" key="2">
    <source>
        <dbReference type="ARBA" id="ARBA00016617"/>
    </source>
</evidence>
<feature type="region of interest" description="Disordered" evidence="3">
    <location>
        <begin position="1"/>
        <end position="24"/>
    </location>
</feature>
<dbReference type="InterPro" id="IPR048337">
    <property type="entry name" value="FAM50A/XAP5_C"/>
</dbReference>
<dbReference type="AlphaFoldDB" id="A0A914DRC2"/>
<dbReference type="WBParaSite" id="ACRNAN_scaffold3534.g24016.t1">
    <property type="protein sequence ID" value="ACRNAN_scaffold3534.g24016.t1"/>
    <property type="gene ID" value="ACRNAN_scaffold3534.g24016"/>
</dbReference>
<proteinExistence type="inferred from homology"/>
<organism evidence="5 6">
    <name type="scientific">Acrobeloides nanus</name>
    <dbReference type="NCBI Taxonomy" id="290746"/>
    <lineage>
        <taxon>Eukaryota</taxon>
        <taxon>Metazoa</taxon>
        <taxon>Ecdysozoa</taxon>
        <taxon>Nematoda</taxon>
        <taxon>Chromadorea</taxon>
        <taxon>Rhabditida</taxon>
        <taxon>Tylenchina</taxon>
        <taxon>Cephalobomorpha</taxon>
        <taxon>Cephaloboidea</taxon>
        <taxon>Cephalobidae</taxon>
        <taxon>Acrobeloides</taxon>
    </lineage>
</organism>
<evidence type="ECO:0000256" key="1">
    <source>
        <dbReference type="ARBA" id="ARBA00009980"/>
    </source>
</evidence>
<sequence>MSHADGGRIIHIAKRREREREDFEKQKQLLEEQQIVITERFTSNNEVKADTSLPTDVVGLVKLEDMKEKHKNYLAPNDSAVTGAVEEPIISKEKEKDKPIKKESKIKKNMLSFNDEEEEEVFVPVKKGRLGMDPNADTSFIPDRDRELEISKEKERLAKEWRELQEKEKNEEINVAYCYWDGSSHRKDMKIRKGFTISQFLSRALDILRKEFSELKPANVENLMFVKEDLIIPHFYTFQDFIATKAMGKTGPLWQFDAAGGIRLRQDAALDMGESHPVKIVLRTWYEKNKHIYPASRWEAFVPNKVYKKNIDEDLSDI</sequence>
<keyword evidence="5" id="KW-1185">Reference proteome</keyword>
<dbReference type="GO" id="GO:0006325">
    <property type="term" value="P:chromatin organization"/>
    <property type="evidence" value="ECO:0007669"/>
    <property type="project" value="TreeGrafter"/>
</dbReference>
<dbReference type="Pfam" id="PF04921">
    <property type="entry name" value="XAP5"/>
    <property type="match status" value="1"/>
</dbReference>
<protein>
    <recommendedName>
        <fullName evidence="2">Protein FAM50 homolog</fullName>
    </recommendedName>
</protein>
<feature type="domain" description="FAM50A/XAP5 C-terminal" evidence="4">
    <location>
        <begin position="171"/>
        <end position="310"/>
    </location>
</feature>
<dbReference type="GO" id="GO:0005634">
    <property type="term" value="C:nucleus"/>
    <property type="evidence" value="ECO:0007669"/>
    <property type="project" value="InterPro"/>
</dbReference>
<comment type="similarity">
    <text evidence="1">Belongs to the FAM50 family.</text>
</comment>
<dbReference type="InterPro" id="IPR007005">
    <property type="entry name" value="XAP5"/>
</dbReference>
<dbReference type="PANTHER" id="PTHR12722">
    <property type="entry name" value="XAP-5 PROTEIN-RELATED"/>
    <property type="match status" value="1"/>
</dbReference>
<name>A0A914DRC2_9BILA</name>
<reference evidence="6" key="1">
    <citation type="submission" date="2022-11" db="UniProtKB">
        <authorList>
            <consortium name="WormBaseParasite"/>
        </authorList>
    </citation>
    <scope>IDENTIFICATION</scope>
</reference>
<evidence type="ECO:0000256" key="3">
    <source>
        <dbReference type="SAM" id="MobiDB-lite"/>
    </source>
</evidence>